<dbReference type="SUPFAM" id="SSF56994">
    <property type="entry name" value="Insulin-like"/>
    <property type="match status" value="1"/>
</dbReference>
<gene>
    <name evidence="9" type="ORF">X975_16490</name>
</gene>
<dbReference type="CDD" id="cd04366">
    <property type="entry name" value="IlGF_insulin_bombyxin_like"/>
    <property type="match status" value="1"/>
</dbReference>
<dbReference type="OrthoDB" id="6330326at2759"/>
<protein>
    <submittedName>
        <fullName evidence="9">Bombyxin-related peptide A</fullName>
    </submittedName>
</protein>
<keyword evidence="5" id="KW-1015">Disulfide bond</keyword>
<comment type="subunit">
    <text evidence="2">Heterodimer of a B chain and an A chain linked by two disulfide bonds.</text>
</comment>
<dbReference type="Gene3D" id="1.10.100.10">
    <property type="entry name" value="Insulin-like"/>
    <property type="match status" value="1"/>
</dbReference>
<proteinExistence type="inferred from homology"/>
<keyword evidence="4 7" id="KW-0732">Signal</keyword>
<dbReference type="GO" id="GO:0005179">
    <property type="term" value="F:hormone activity"/>
    <property type="evidence" value="ECO:0007669"/>
    <property type="project" value="InterPro"/>
</dbReference>
<dbReference type="InterPro" id="IPR022353">
    <property type="entry name" value="Insulin_CS"/>
</dbReference>
<accession>A0A087V0H3</accession>
<dbReference type="PANTHER" id="PTHR13647:SF4">
    <property type="entry name" value="INSULIN-LIKE PEPTIDE 1-RELATED"/>
    <property type="match status" value="1"/>
</dbReference>
<name>A0A087V0H3_STEMI</name>
<dbReference type="GO" id="GO:0005576">
    <property type="term" value="C:extracellular region"/>
    <property type="evidence" value="ECO:0007669"/>
    <property type="project" value="UniProtKB-SubCell"/>
</dbReference>
<keyword evidence="10" id="KW-1185">Reference proteome</keyword>
<keyword evidence="3" id="KW-0165">Cleavage on pair of basic residues</keyword>
<dbReference type="Pfam" id="PF00049">
    <property type="entry name" value="Insulin"/>
    <property type="match status" value="1"/>
</dbReference>
<dbReference type="PRINTS" id="PR00276">
    <property type="entry name" value="INSULINFAMLY"/>
</dbReference>
<comment type="subcellular location">
    <subcellularLocation>
        <location evidence="6">Secreted</location>
    </subcellularLocation>
</comment>
<feature type="non-terminal residue" evidence="9">
    <location>
        <position position="134"/>
    </location>
</feature>
<feature type="signal peptide" evidence="7">
    <location>
        <begin position="1"/>
        <end position="21"/>
    </location>
</feature>
<evidence type="ECO:0000256" key="7">
    <source>
        <dbReference type="SAM" id="SignalP"/>
    </source>
</evidence>
<evidence type="ECO:0000256" key="4">
    <source>
        <dbReference type="ARBA" id="ARBA00022729"/>
    </source>
</evidence>
<feature type="domain" description="Insulin-like" evidence="8">
    <location>
        <begin position="34"/>
        <end position="123"/>
    </location>
</feature>
<reference evidence="9 10" key="1">
    <citation type="submission" date="2013-11" db="EMBL/GenBank/DDBJ databases">
        <title>Genome sequencing of Stegodyphus mimosarum.</title>
        <authorList>
            <person name="Bechsgaard J."/>
        </authorList>
    </citation>
    <scope>NUCLEOTIDE SEQUENCE [LARGE SCALE GENOMIC DNA]</scope>
</reference>
<organism evidence="9 10">
    <name type="scientific">Stegodyphus mimosarum</name>
    <name type="common">African social velvet spider</name>
    <dbReference type="NCBI Taxonomy" id="407821"/>
    <lineage>
        <taxon>Eukaryota</taxon>
        <taxon>Metazoa</taxon>
        <taxon>Ecdysozoa</taxon>
        <taxon>Arthropoda</taxon>
        <taxon>Chelicerata</taxon>
        <taxon>Arachnida</taxon>
        <taxon>Araneae</taxon>
        <taxon>Araneomorphae</taxon>
        <taxon>Entelegynae</taxon>
        <taxon>Eresoidea</taxon>
        <taxon>Eresidae</taxon>
        <taxon>Stegodyphus</taxon>
    </lineage>
</organism>
<keyword evidence="6" id="KW-0964">Secreted</keyword>
<dbReference type="InterPro" id="IPR022352">
    <property type="entry name" value="Ins/IGF/rlx"/>
</dbReference>
<dbReference type="InterPro" id="IPR016179">
    <property type="entry name" value="Insulin-like"/>
</dbReference>
<sequence>MAFKNVCLFVTMACTVMLVNTQPTQHNIQKRGRMKLCGRVLVETLAVVCHGIYHGPGMKRNNVYSADTIPNWENSFSESDEFVKPQTALDFFSISNVPRNTRGGIADECCKNSCTLQELISYCGSSSPVHQNAK</sequence>
<dbReference type="OMA" id="ADECCKN"/>
<evidence type="ECO:0000256" key="6">
    <source>
        <dbReference type="RuleBase" id="RU000406"/>
    </source>
</evidence>
<evidence type="ECO:0000259" key="8">
    <source>
        <dbReference type="SMART" id="SM00078"/>
    </source>
</evidence>
<dbReference type="AlphaFoldDB" id="A0A087V0H3"/>
<evidence type="ECO:0000313" key="10">
    <source>
        <dbReference type="Proteomes" id="UP000054359"/>
    </source>
</evidence>
<evidence type="ECO:0000256" key="1">
    <source>
        <dbReference type="ARBA" id="ARBA00009034"/>
    </source>
</evidence>
<dbReference type="InterPro" id="IPR036438">
    <property type="entry name" value="Insulin-like_sf"/>
</dbReference>
<evidence type="ECO:0000313" key="9">
    <source>
        <dbReference type="EMBL" id="KFM83112.1"/>
    </source>
</evidence>
<dbReference type="SMART" id="SM00078">
    <property type="entry name" value="IlGF"/>
    <property type="match status" value="1"/>
</dbReference>
<dbReference type="PROSITE" id="PS00262">
    <property type="entry name" value="INSULIN"/>
    <property type="match status" value="1"/>
</dbReference>
<evidence type="ECO:0000256" key="5">
    <source>
        <dbReference type="ARBA" id="ARBA00023157"/>
    </source>
</evidence>
<dbReference type="Proteomes" id="UP000054359">
    <property type="component" value="Unassembled WGS sequence"/>
</dbReference>
<feature type="chain" id="PRO_5001831137" evidence="7">
    <location>
        <begin position="22"/>
        <end position="134"/>
    </location>
</feature>
<evidence type="ECO:0000256" key="2">
    <source>
        <dbReference type="ARBA" id="ARBA00011207"/>
    </source>
</evidence>
<evidence type="ECO:0000256" key="3">
    <source>
        <dbReference type="ARBA" id="ARBA00022685"/>
    </source>
</evidence>
<dbReference type="EMBL" id="KL811013">
    <property type="protein sequence ID" value="KFM83112.1"/>
    <property type="molecule type" value="Genomic_DNA"/>
</dbReference>
<dbReference type="PANTHER" id="PTHR13647">
    <property type="entry name" value="INSULIN-LIKE PEPTIDE 2-RELATED"/>
    <property type="match status" value="1"/>
</dbReference>
<comment type="similarity">
    <text evidence="1 6">Belongs to the insulin family.</text>
</comment>